<dbReference type="EMBL" id="CP066690">
    <property type="protein sequence ID" value="QQG45138.1"/>
    <property type="molecule type" value="Genomic_DNA"/>
</dbReference>
<accession>A0A7T5URZ8</accession>
<dbReference type="AlphaFoldDB" id="A0A7T5URZ8"/>
<sequence>MKIQILHNKSCNFWLIAKKELEEILKEKGISVPIEEVLISNDEEAVQYHFAGSPQIMINGKDIDPMAEKITNFHESGCRFYLWKDKAYEYPPREMVEEAIKTSQHT</sequence>
<name>A0A7T5URZ8_9BACT</name>
<organism evidence="1 2">
    <name type="scientific">Candidatus Sungiibacteriota bacterium</name>
    <dbReference type="NCBI Taxonomy" id="2750080"/>
    <lineage>
        <taxon>Bacteria</taxon>
        <taxon>Candidatus Sungiibacteriota</taxon>
    </lineage>
</organism>
<dbReference type="Pfam" id="PF10865">
    <property type="entry name" value="DUF2703"/>
    <property type="match status" value="1"/>
</dbReference>
<evidence type="ECO:0000313" key="1">
    <source>
        <dbReference type="EMBL" id="QQG45138.1"/>
    </source>
</evidence>
<protein>
    <submittedName>
        <fullName evidence="1">DUF2703 domain-containing protein</fullName>
    </submittedName>
</protein>
<dbReference type="Proteomes" id="UP000595618">
    <property type="component" value="Chromosome"/>
</dbReference>
<reference evidence="1 2" key="1">
    <citation type="submission" date="2020-07" db="EMBL/GenBank/DDBJ databases">
        <title>Huge and variable diversity of episymbiotic CPR bacteria and DPANN archaea in groundwater ecosystems.</title>
        <authorList>
            <person name="He C.Y."/>
            <person name="Keren R."/>
            <person name="Whittaker M."/>
            <person name="Farag I.F."/>
            <person name="Doudna J."/>
            <person name="Cate J.H.D."/>
            <person name="Banfield J.F."/>
        </authorList>
    </citation>
    <scope>NUCLEOTIDE SEQUENCE [LARGE SCALE GENOMIC DNA]</scope>
    <source>
        <strain evidence="1">NC_groundwater_541_Ag_S-0.1um_46_50</strain>
    </source>
</reference>
<proteinExistence type="predicted"/>
<evidence type="ECO:0000313" key="2">
    <source>
        <dbReference type="Proteomes" id="UP000595618"/>
    </source>
</evidence>
<dbReference type="InterPro" id="IPR021219">
    <property type="entry name" value="DUF2703"/>
</dbReference>
<dbReference type="Gene3D" id="3.40.30.10">
    <property type="entry name" value="Glutaredoxin"/>
    <property type="match status" value="1"/>
</dbReference>
<gene>
    <name evidence="1" type="ORF">HYW89_04030</name>
</gene>